<sequence>MERPSLSPRATTSSLPSTSSSSNRNPLNLKVSRLLSANLQDAATRAALDTLGQFESDVPDVPATSSTTATAPAKDGIGRALRRGGLRKEVDKRMAQGSRQFLDAFTDVNEKLANLQSHLDAMHVCCNEVQEQLDQANTGTRYLLEHAQGLRAQRASTTTQQTLLHLFLTRFTLSDAELRALTSRDVPVGKELFEAMDKTERIREDCRSLLSGEAGEGTQAGLDIMLYTSQHLDAGYQKIFKWCSFESRGFSKDALEVSGTMREAMRRLKGRKDLLDDILTLLGTTRSTSLLNTFLDALTRGGPTGLPRPIELHAHDPIRYIGDMLAWIHQTMAGEREWLESLFGVKEDGRWVGSVRRWPAKDAKGEGDSVKETGEEDEERLRRLLDRDMEGCGRPLKIRVLQTVKSQEGPIMSYRIATLIHFYRITMERTIGEEAGMSKVLAEITDSAYEAFFETLKAQGRSLLRFIQPPSAALTAPTPLREALSTLRELMAVYTSSLLLDDSLSASPSPSQTTIDFAPVLSAALDPALEMCEKMREMRPSEWDQAVFGVNCWEACLGALEGFGFTAERCKGLEEGEGRDVETLTGEHFTHLLKDSGLEPILTALHTKDASTPLSHLPVASPSVLQSSITAFSTFLSTTDPLSSPRLSLLPPRFAASIHRAALDRVSRAYAEVWEAVMDEANRYEARRTVLKRSREEVEVLLGLGD</sequence>
<evidence type="ECO:0000256" key="1">
    <source>
        <dbReference type="ARBA" id="ARBA00004395"/>
    </source>
</evidence>
<comment type="function">
    <text evidence="10">Acts as component of the peripheral membrane COG complex that is involved in intra-Golgi protein trafficking. COG is located at the cis-Golgi, and regulates tethering of retrograde intra-Golgi vesicles and possibly a number of other membrane trafficking events.</text>
</comment>
<dbReference type="Proteomes" id="UP000193467">
    <property type="component" value="Unassembled WGS sequence"/>
</dbReference>
<keyword evidence="7 10" id="KW-0472">Membrane</keyword>
<feature type="compositionally biased region" description="Low complexity" evidence="11">
    <location>
        <begin position="62"/>
        <end position="73"/>
    </location>
</feature>
<comment type="caution">
    <text evidence="14">The sequence shown here is derived from an EMBL/GenBank/DDBJ whole genome shotgun (WGS) entry which is preliminary data.</text>
</comment>
<feature type="domain" description="Conserved oligomeric complex COG6 N-terminal" evidence="12">
    <location>
        <begin position="83"/>
        <end position="183"/>
    </location>
</feature>
<keyword evidence="15" id="KW-1185">Reference proteome</keyword>
<dbReference type="AlphaFoldDB" id="A0A1Y2EXH0"/>
<dbReference type="STRING" id="106004.A0A1Y2EXH0"/>
<dbReference type="InterPro" id="IPR048368">
    <property type="entry name" value="COG6_N"/>
</dbReference>
<dbReference type="Pfam" id="PF20653">
    <property type="entry name" value="COG6_C"/>
    <property type="match status" value="1"/>
</dbReference>
<evidence type="ECO:0000259" key="13">
    <source>
        <dbReference type="Pfam" id="PF20653"/>
    </source>
</evidence>
<comment type="function">
    <text evidence="9">Acts as a component of the peripheral membrane COG complex that is involved in intra-Golgi protein trafficking. COG is located at the cis-Golgi, and regulates tethering of retrograde intra-Golgi vesicles and possibly a number of other membrane trafficking events.</text>
</comment>
<dbReference type="OrthoDB" id="272987at2759"/>
<dbReference type="EMBL" id="MCGR01000035">
    <property type="protein sequence ID" value="ORY76293.1"/>
    <property type="molecule type" value="Genomic_DNA"/>
</dbReference>
<evidence type="ECO:0000256" key="10">
    <source>
        <dbReference type="RuleBase" id="RU365075"/>
    </source>
</evidence>
<feature type="domain" description="Conserved Oligomeric Golgi complex subunit 6 C-terminal" evidence="13">
    <location>
        <begin position="219"/>
        <end position="702"/>
    </location>
</feature>
<accession>A0A1Y2EXH0</accession>
<dbReference type="PANTHER" id="PTHR21506">
    <property type="entry name" value="COMPONENT OF OLIGOMERIC GOLGI COMPLEX 6"/>
    <property type="match status" value="1"/>
</dbReference>
<name>A0A1Y2EXH0_9BASI</name>
<dbReference type="GO" id="GO:0015031">
    <property type="term" value="P:protein transport"/>
    <property type="evidence" value="ECO:0007669"/>
    <property type="project" value="UniProtKB-KW"/>
</dbReference>
<comment type="subunit">
    <text evidence="10">Component of the conserved oligomeric Golgi complex.</text>
</comment>
<reference evidence="14 15" key="1">
    <citation type="submission" date="2016-07" db="EMBL/GenBank/DDBJ databases">
        <title>Pervasive Adenine N6-methylation of Active Genes in Fungi.</title>
        <authorList>
            <consortium name="DOE Joint Genome Institute"/>
            <person name="Mondo S.J."/>
            <person name="Dannebaum R.O."/>
            <person name="Kuo R.C."/>
            <person name="Labutti K."/>
            <person name="Haridas S."/>
            <person name="Kuo A."/>
            <person name="Salamov A."/>
            <person name="Ahrendt S.R."/>
            <person name="Lipzen A."/>
            <person name="Sullivan W."/>
            <person name="Andreopoulos W.B."/>
            <person name="Clum A."/>
            <person name="Lindquist E."/>
            <person name="Daum C."/>
            <person name="Ramamoorthy G.K."/>
            <person name="Gryganskyi A."/>
            <person name="Culley D."/>
            <person name="Magnuson J.K."/>
            <person name="James T.Y."/>
            <person name="O'Malley M.A."/>
            <person name="Stajich J.E."/>
            <person name="Spatafora J.W."/>
            <person name="Visel A."/>
            <person name="Grigoriev I.V."/>
        </authorList>
    </citation>
    <scope>NUCLEOTIDE SEQUENCE [LARGE SCALE GENOMIC DNA]</scope>
    <source>
        <strain evidence="14 15">62-1032</strain>
    </source>
</reference>
<organism evidence="14 15">
    <name type="scientific">Leucosporidium creatinivorum</name>
    <dbReference type="NCBI Taxonomy" id="106004"/>
    <lineage>
        <taxon>Eukaryota</taxon>
        <taxon>Fungi</taxon>
        <taxon>Dikarya</taxon>
        <taxon>Basidiomycota</taxon>
        <taxon>Pucciniomycotina</taxon>
        <taxon>Microbotryomycetes</taxon>
        <taxon>Leucosporidiales</taxon>
        <taxon>Leucosporidium</taxon>
    </lineage>
</organism>
<dbReference type="PANTHER" id="PTHR21506:SF0">
    <property type="entry name" value="CONSERVED OLIGOMERIC GOLGI COMPLEX SUBUNIT 6"/>
    <property type="match status" value="1"/>
</dbReference>
<evidence type="ECO:0000256" key="2">
    <source>
        <dbReference type="ARBA" id="ARBA00011023"/>
    </source>
</evidence>
<dbReference type="InterPro" id="IPR010490">
    <property type="entry name" value="COG6"/>
</dbReference>
<dbReference type="Pfam" id="PF06419">
    <property type="entry name" value="COG6_N"/>
    <property type="match status" value="1"/>
</dbReference>
<evidence type="ECO:0000256" key="11">
    <source>
        <dbReference type="SAM" id="MobiDB-lite"/>
    </source>
</evidence>
<dbReference type="InterPro" id="IPR048369">
    <property type="entry name" value="COG6_C"/>
</dbReference>
<evidence type="ECO:0000256" key="9">
    <source>
        <dbReference type="ARBA" id="ARBA00043873"/>
    </source>
</evidence>
<dbReference type="GO" id="GO:0000139">
    <property type="term" value="C:Golgi membrane"/>
    <property type="evidence" value="ECO:0007669"/>
    <property type="project" value="UniProtKB-SubCell"/>
</dbReference>
<evidence type="ECO:0000256" key="5">
    <source>
        <dbReference type="ARBA" id="ARBA00022927"/>
    </source>
</evidence>
<evidence type="ECO:0000256" key="6">
    <source>
        <dbReference type="ARBA" id="ARBA00023034"/>
    </source>
</evidence>
<evidence type="ECO:0000259" key="12">
    <source>
        <dbReference type="Pfam" id="PF06419"/>
    </source>
</evidence>
<keyword evidence="6 10" id="KW-0333">Golgi apparatus</keyword>
<gene>
    <name evidence="14" type="ORF">BCR35DRAFT_305962</name>
</gene>
<feature type="region of interest" description="Disordered" evidence="11">
    <location>
        <begin position="56"/>
        <end position="80"/>
    </location>
</feature>
<evidence type="ECO:0000256" key="4">
    <source>
        <dbReference type="ARBA" id="ARBA00022448"/>
    </source>
</evidence>
<keyword evidence="5 10" id="KW-0653">Protein transport</keyword>
<keyword evidence="4 10" id="KW-0813">Transport</keyword>
<evidence type="ECO:0000256" key="7">
    <source>
        <dbReference type="ARBA" id="ARBA00023136"/>
    </source>
</evidence>
<comment type="similarity">
    <text evidence="2 10">Belongs to the COG6 family.</text>
</comment>
<evidence type="ECO:0000313" key="14">
    <source>
        <dbReference type="EMBL" id="ORY76293.1"/>
    </source>
</evidence>
<dbReference type="GO" id="GO:0006891">
    <property type="term" value="P:intra-Golgi vesicle-mediated transport"/>
    <property type="evidence" value="ECO:0007669"/>
    <property type="project" value="UniProtKB-UniRule"/>
</dbReference>
<protein>
    <recommendedName>
        <fullName evidence="3 10">Conserved oligomeric Golgi complex subunit 6</fullName>
        <shortName evidence="10">COG complex subunit 6</shortName>
    </recommendedName>
    <alternativeName>
        <fullName evidence="8 10">Component of oligomeric Golgi complex 6</fullName>
    </alternativeName>
</protein>
<evidence type="ECO:0000256" key="3">
    <source>
        <dbReference type="ARBA" id="ARBA00020973"/>
    </source>
</evidence>
<dbReference type="InParanoid" id="A0A1Y2EXH0"/>
<comment type="subcellular location">
    <subcellularLocation>
        <location evidence="1 10">Golgi apparatus membrane</location>
        <topology evidence="1 10">Peripheral membrane protein</topology>
    </subcellularLocation>
</comment>
<feature type="region of interest" description="Disordered" evidence="11">
    <location>
        <begin position="1"/>
        <end position="26"/>
    </location>
</feature>
<dbReference type="FunCoup" id="A0A1Y2EXH0">
    <property type="interactions" value="250"/>
</dbReference>
<evidence type="ECO:0000313" key="15">
    <source>
        <dbReference type="Proteomes" id="UP000193467"/>
    </source>
</evidence>
<proteinExistence type="inferred from homology"/>
<dbReference type="GO" id="GO:0017119">
    <property type="term" value="C:Golgi transport complex"/>
    <property type="evidence" value="ECO:0007669"/>
    <property type="project" value="UniProtKB-UniRule"/>
</dbReference>
<dbReference type="SMART" id="SM01087">
    <property type="entry name" value="COG6"/>
    <property type="match status" value="1"/>
</dbReference>
<evidence type="ECO:0000256" key="8">
    <source>
        <dbReference type="ARBA" id="ARBA00031348"/>
    </source>
</evidence>